<evidence type="ECO:0000259" key="1">
    <source>
        <dbReference type="Pfam" id="PF16363"/>
    </source>
</evidence>
<dbReference type="EMBL" id="CP047652">
    <property type="protein sequence ID" value="QHI96464.1"/>
    <property type="molecule type" value="Genomic_DNA"/>
</dbReference>
<sequence>MCTICAYPFYNSSCCSGWCKALTRRAALFARSNFEGLVSLLEASLTLKQINHIVYASSSAVYGRTKEFPFKETNPLVSQALFMLLQSIVTSLQRHIISEL</sequence>
<dbReference type="InterPro" id="IPR016040">
    <property type="entry name" value="NAD(P)-bd_dom"/>
</dbReference>
<organism evidence="2 3">
    <name type="scientific">Aristophania vespae</name>
    <dbReference type="NCBI Taxonomy" id="2697033"/>
    <lineage>
        <taxon>Bacteria</taxon>
        <taxon>Pseudomonadati</taxon>
        <taxon>Pseudomonadota</taxon>
        <taxon>Alphaproteobacteria</taxon>
        <taxon>Acetobacterales</taxon>
        <taxon>Acetobacteraceae</taxon>
        <taxon>Aristophania</taxon>
    </lineage>
</organism>
<gene>
    <name evidence="2" type="ORF">GT348_08815</name>
</gene>
<protein>
    <submittedName>
        <fullName evidence="2">NAD-dependent epimerase/dehydratase family protein</fullName>
    </submittedName>
</protein>
<name>A0A6P1NIU7_9PROT</name>
<dbReference type="Proteomes" id="UP000463975">
    <property type="component" value="Chromosome"/>
</dbReference>
<proteinExistence type="predicted"/>
<feature type="domain" description="NAD(P)-binding" evidence="1">
    <location>
        <begin position="26"/>
        <end position="77"/>
    </location>
</feature>
<reference evidence="2 3" key="1">
    <citation type="submission" date="2020-01" db="EMBL/GenBank/DDBJ databases">
        <title>Genome sequencing of strain KACC 21507.</title>
        <authorList>
            <person name="Heo J."/>
            <person name="Kim S.-J."/>
            <person name="Kim J.-S."/>
            <person name="Hong S.-B."/>
            <person name="Kwon S.-W."/>
        </authorList>
    </citation>
    <scope>NUCLEOTIDE SEQUENCE [LARGE SCALE GENOMIC DNA]</scope>
    <source>
        <strain evidence="2 3">KACC 21507</strain>
    </source>
</reference>
<dbReference type="SUPFAM" id="SSF51735">
    <property type="entry name" value="NAD(P)-binding Rossmann-fold domains"/>
    <property type="match status" value="1"/>
</dbReference>
<dbReference type="KEGG" id="bomb:GT348_08815"/>
<dbReference type="Pfam" id="PF16363">
    <property type="entry name" value="GDP_Man_Dehyd"/>
    <property type="match status" value="1"/>
</dbReference>
<evidence type="ECO:0000313" key="3">
    <source>
        <dbReference type="Proteomes" id="UP000463975"/>
    </source>
</evidence>
<evidence type="ECO:0000313" key="2">
    <source>
        <dbReference type="EMBL" id="QHI96464.1"/>
    </source>
</evidence>
<dbReference type="Gene3D" id="3.40.50.720">
    <property type="entry name" value="NAD(P)-binding Rossmann-like Domain"/>
    <property type="match status" value="1"/>
</dbReference>
<dbReference type="AlphaFoldDB" id="A0A6P1NIU7"/>
<keyword evidence="3" id="KW-1185">Reference proteome</keyword>
<dbReference type="InterPro" id="IPR036291">
    <property type="entry name" value="NAD(P)-bd_dom_sf"/>
</dbReference>
<accession>A0A6P1NIU7</accession>